<gene>
    <name evidence="3" type="ORF">ZIOFF_055134</name>
</gene>
<accession>A0A8J5KEB2</accession>
<dbReference type="Pfam" id="PF04601">
    <property type="entry name" value="DUF569"/>
    <property type="match status" value="1"/>
</dbReference>
<evidence type="ECO:0008006" key="5">
    <source>
        <dbReference type="Google" id="ProtNLM"/>
    </source>
</evidence>
<comment type="caution">
    <text evidence="3">The sequence shown here is derived from an EMBL/GenBank/DDBJ whole genome shotgun (WGS) entry which is preliminary data.</text>
</comment>
<reference evidence="3 4" key="1">
    <citation type="submission" date="2020-08" db="EMBL/GenBank/DDBJ databases">
        <title>Plant Genome Project.</title>
        <authorList>
            <person name="Zhang R.-G."/>
        </authorList>
    </citation>
    <scope>NUCLEOTIDE SEQUENCE [LARGE SCALE GENOMIC DNA]</scope>
    <source>
        <tissue evidence="3">Rhizome</tissue>
    </source>
</reference>
<proteinExistence type="predicted"/>
<feature type="domain" description="DUF569" evidence="1">
    <location>
        <begin position="24"/>
        <end position="164"/>
    </location>
</feature>
<dbReference type="AlphaFoldDB" id="A0A8J5KEB2"/>
<evidence type="ECO:0000313" key="3">
    <source>
        <dbReference type="EMBL" id="KAG6486557.1"/>
    </source>
</evidence>
<protein>
    <recommendedName>
        <fullName evidence="5">DUF569 domain-containing protein</fullName>
    </recommendedName>
</protein>
<dbReference type="EMBL" id="JACMSC010000015">
    <property type="protein sequence ID" value="KAG6486557.1"/>
    <property type="molecule type" value="Genomic_DNA"/>
</dbReference>
<dbReference type="InterPro" id="IPR007679">
    <property type="entry name" value="DUF569"/>
</dbReference>
<name>A0A8J5KEB2_ZINOF</name>
<dbReference type="OrthoDB" id="2432302at2759"/>
<sequence length="296" mass="33106">MVGVELFAIGIASSHSSAWMRFPMDSFARAKTVRLRSYQEKYLAAEDDGEHVSQKRDSSGLSSLWAVELVDDAPHGIRLRSSLCGRYLTATDESHLFGVNGKKVRLTLPPHLDSSLEWEPSRDGAQIKLKNRYGSYLRGNRGPRPWRNSVTHDVPHLHHDWILWSLEIAEPLPTEIASPTSSDAESSPSASGYLHKVEDRSIFYAVADDEGNVDDSVEWPAFTFNGTSVPELTEKLKEKTHLADIVVCPRNPLNHQLIPLLLQLPPNNATMRLVIVEAHSRAAKKFDLEKEGFGYS</sequence>
<organism evidence="3 4">
    <name type="scientific">Zingiber officinale</name>
    <name type="common">Ginger</name>
    <name type="synonym">Amomum zingiber</name>
    <dbReference type="NCBI Taxonomy" id="94328"/>
    <lineage>
        <taxon>Eukaryota</taxon>
        <taxon>Viridiplantae</taxon>
        <taxon>Streptophyta</taxon>
        <taxon>Embryophyta</taxon>
        <taxon>Tracheophyta</taxon>
        <taxon>Spermatophyta</taxon>
        <taxon>Magnoliopsida</taxon>
        <taxon>Liliopsida</taxon>
        <taxon>Zingiberales</taxon>
        <taxon>Zingiberaceae</taxon>
        <taxon>Zingiber</taxon>
    </lineage>
</organism>
<feature type="domain" description="DUF569" evidence="2">
    <location>
        <begin position="199"/>
        <end position="276"/>
    </location>
</feature>
<evidence type="ECO:0000313" key="4">
    <source>
        <dbReference type="Proteomes" id="UP000734854"/>
    </source>
</evidence>
<dbReference type="PANTHER" id="PTHR31205:SF69">
    <property type="entry name" value="ACTIN CROSS-LINKING PROTEIN (DUF569)"/>
    <property type="match status" value="1"/>
</dbReference>
<dbReference type="CDD" id="cd23340">
    <property type="entry name" value="beta-trefoil_FSCN_ACP-like"/>
    <property type="match status" value="1"/>
</dbReference>
<dbReference type="InterPro" id="IPR054726">
    <property type="entry name" value="Ubiq_DUF569-assoc"/>
</dbReference>
<evidence type="ECO:0000259" key="1">
    <source>
        <dbReference type="Pfam" id="PF04601"/>
    </source>
</evidence>
<dbReference type="Proteomes" id="UP000734854">
    <property type="component" value="Unassembled WGS sequence"/>
</dbReference>
<keyword evidence="4" id="KW-1185">Reference proteome</keyword>
<dbReference type="Pfam" id="PF22932">
    <property type="entry name" value="Ubiq_DUF_assoc"/>
    <property type="match status" value="1"/>
</dbReference>
<evidence type="ECO:0000259" key="2">
    <source>
        <dbReference type="Pfam" id="PF22932"/>
    </source>
</evidence>
<dbReference type="PANTHER" id="PTHR31205">
    <property type="entry name" value="ACTIN CROSS-LINKING PROTEIN (DUF569)"/>
    <property type="match status" value="1"/>
</dbReference>